<comment type="similarity">
    <text evidence="1">Belongs to the ADP-ribosylglycohydrolase family.</text>
</comment>
<dbReference type="Pfam" id="PF03747">
    <property type="entry name" value="ADP_ribosyl_GH"/>
    <property type="match status" value="1"/>
</dbReference>
<dbReference type="RefSeq" id="XP_013864042.1">
    <property type="nucleotide sequence ID" value="XM_014008588.1"/>
</dbReference>
<keyword evidence="2" id="KW-1185">Reference proteome</keyword>
<dbReference type="PANTHER" id="PTHR16222:SF34">
    <property type="entry name" value="ADP-RIBOSYLGLYCOHYDROLASE"/>
    <property type="match status" value="1"/>
</dbReference>
<dbReference type="GeneID" id="106517628"/>
<evidence type="ECO:0000313" key="3">
    <source>
        <dbReference type="RefSeq" id="XP_013864040.1"/>
    </source>
</evidence>
<proteinExistence type="inferred from homology"/>
<evidence type="ECO:0000256" key="1">
    <source>
        <dbReference type="ARBA" id="ARBA00010702"/>
    </source>
</evidence>
<dbReference type="AlphaFoldDB" id="A0A2I4B8J4"/>
<dbReference type="STRING" id="52670.A0A2I4B8J4"/>
<reference evidence="3 4" key="1">
    <citation type="submission" date="2025-04" db="UniProtKB">
        <authorList>
            <consortium name="RefSeq"/>
        </authorList>
    </citation>
    <scope>IDENTIFICATION</scope>
    <source>
        <strain evidence="3 4">Quisiro</strain>
        <tissue evidence="3 4">Liver</tissue>
    </source>
</reference>
<dbReference type="InterPro" id="IPR050792">
    <property type="entry name" value="ADP-ribosylglycohydrolase"/>
</dbReference>
<evidence type="ECO:0000313" key="5">
    <source>
        <dbReference type="RefSeq" id="XP_013864042.1"/>
    </source>
</evidence>
<dbReference type="KEGG" id="alim:106517628"/>
<evidence type="ECO:0000313" key="4">
    <source>
        <dbReference type="RefSeq" id="XP_013864041.1"/>
    </source>
</evidence>
<dbReference type="InterPro" id="IPR005502">
    <property type="entry name" value="Ribosyl_crysJ1"/>
</dbReference>
<dbReference type="RefSeq" id="XP_013864040.1">
    <property type="nucleotide sequence ID" value="XM_014008586.1"/>
</dbReference>
<dbReference type="RefSeq" id="XP_013864041.1">
    <property type="nucleotide sequence ID" value="XM_014008587.1"/>
</dbReference>
<dbReference type="Proteomes" id="UP000192220">
    <property type="component" value="Unplaced"/>
</dbReference>
<gene>
    <name evidence="3 4 5" type="primary">LOC106517628</name>
</gene>
<dbReference type="Gene3D" id="1.10.4080.10">
    <property type="entry name" value="ADP-ribosylation/Crystallin J1"/>
    <property type="match status" value="1"/>
</dbReference>
<name>A0A2I4B8J4_AUSLI</name>
<evidence type="ECO:0000313" key="2">
    <source>
        <dbReference type="Proteomes" id="UP000192220"/>
    </source>
</evidence>
<dbReference type="SUPFAM" id="SSF101478">
    <property type="entry name" value="ADP-ribosylglycohydrolase"/>
    <property type="match status" value="1"/>
</dbReference>
<accession>A0A2I4B8J4</accession>
<organism evidence="2 3">
    <name type="scientific">Austrofundulus limnaeus</name>
    <name type="common">Annual killifish</name>
    <dbReference type="NCBI Taxonomy" id="52670"/>
    <lineage>
        <taxon>Eukaryota</taxon>
        <taxon>Metazoa</taxon>
        <taxon>Chordata</taxon>
        <taxon>Craniata</taxon>
        <taxon>Vertebrata</taxon>
        <taxon>Euteleostomi</taxon>
        <taxon>Actinopterygii</taxon>
        <taxon>Neopterygii</taxon>
        <taxon>Teleostei</taxon>
        <taxon>Neoteleostei</taxon>
        <taxon>Acanthomorphata</taxon>
        <taxon>Ovalentaria</taxon>
        <taxon>Atherinomorphae</taxon>
        <taxon>Cyprinodontiformes</taxon>
        <taxon>Rivulidae</taxon>
        <taxon>Austrofundulus</taxon>
    </lineage>
</organism>
<dbReference type="InterPro" id="IPR036705">
    <property type="entry name" value="Ribosyl_crysJ1_sf"/>
</dbReference>
<protein>
    <submittedName>
        <fullName evidence="3 4">Uncharacterized protein LOC106517628</fullName>
    </submittedName>
</protein>
<dbReference type="PANTHER" id="PTHR16222">
    <property type="entry name" value="ADP-RIBOSYLGLYCOHYDROLASE"/>
    <property type="match status" value="1"/>
</dbReference>
<sequence length="392" mass="43018">MLEMSAVRQAVQEAFWAMCAADSLSMPVHWYYDVLDIKRDFGGWISGFNSPAERHPSSILTLSNTAGSGRTTWSTGTKGASVVGDVILHDKLDLWKSSKGSVHYHQSLRAGDNTLNVLCSLRAAQTLVHGRFSDVSQPDARAAVLSDYVHFLTTPSSHADTYAESFHRSFFADWRDRRPTCPREVLMFAETRSRRMLSSPFPDGQLDAIGCLPMILPFVLLSANEEQAVSAAVEFVKLTHPHPNVPKYVSIYSRVLHAVVGGASVRQQAEHALRTLETWDTCQSFSRKAARFPVSSEDRLKVHQRAVDHLGLACYNKGALSSLFYLAHEFHDDLKGGILTNTNCGGENCNRGAALGALLGAGAAHAGAGIPPEWKEELRDAQGFLPDILKEL</sequence>